<dbReference type="Proteomes" id="UP001151760">
    <property type="component" value="Unassembled WGS sequence"/>
</dbReference>
<evidence type="ECO:0000313" key="1">
    <source>
        <dbReference type="EMBL" id="GJT09504.1"/>
    </source>
</evidence>
<sequence>MLLEILSEGVPSLLHILILEIVLDHFALAAHEVLSDLHFWLNISERISLIRFETASEVYKTGSNKDSMDSPSREVNFPNFLEQNLALYLVCLRFTLFGAFQWIVPHLLSGVECINNVDDELEDLKKEENDELLLADESIENCDVYDDDDDETIFVNFCGRVYQGRRNSLKRNGGGDGGEMVKGDVE</sequence>
<accession>A0ABQ5B9B3</accession>
<protein>
    <submittedName>
        <fullName evidence="1">Uncharacterized protein</fullName>
    </submittedName>
</protein>
<reference evidence="1" key="2">
    <citation type="submission" date="2022-01" db="EMBL/GenBank/DDBJ databases">
        <authorList>
            <person name="Yamashiro T."/>
            <person name="Shiraishi A."/>
            <person name="Satake H."/>
            <person name="Nakayama K."/>
        </authorList>
    </citation>
    <scope>NUCLEOTIDE SEQUENCE</scope>
</reference>
<proteinExistence type="predicted"/>
<reference evidence="1" key="1">
    <citation type="journal article" date="2022" name="Int. J. Mol. Sci.">
        <title>Draft Genome of Tanacetum Coccineum: Genomic Comparison of Closely Related Tanacetum-Family Plants.</title>
        <authorList>
            <person name="Yamashiro T."/>
            <person name="Shiraishi A."/>
            <person name="Nakayama K."/>
            <person name="Satake H."/>
        </authorList>
    </citation>
    <scope>NUCLEOTIDE SEQUENCE</scope>
</reference>
<dbReference type="EMBL" id="BQNB010012912">
    <property type="protein sequence ID" value="GJT09504.1"/>
    <property type="molecule type" value="Genomic_DNA"/>
</dbReference>
<gene>
    <name evidence="1" type="ORF">Tco_0856546</name>
</gene>
<organism evidence="1 2">
    <name type="scientific">Tanacetum coccineum</name>
    <dbReference type="NCBI Taxonomy" id="301880"/>
    <lineage>
        <taxon>Eukaryota</taxon>
        <taxon>Viridiplantae</taxon>
        <taxon>Streptophyta</taxon>
        <taxon>Embryophyta</taxon>
        <taxon>Tracheophyta</taxon>
        <taxon>Spermatophyta</taxon>
        <taxon>Magnoliopsida</taxon>
        <taxon>eudicotyledons</taxon>
        <taxon>Gunneridae</taxon>
        <taxon>Pentapetalae</taxon>
        <taxon>asterids</taxon>
        <taxon>campanulids</taxon>
        <taxon>Asterales</taxon>
        <taxon>Asteraceae</taxon>
        <taxon>Asteroideae</taxon>
        <taxon>Anthemideae</taxon>
        <taxon>Anthemidinae</taxon>
        <taxon>Tanacetum</taxon>
    </lineage>
</organism>
<keyword evidence="2" id="KW-1185">Reference proteome</keyword>
<name>A0ABQ5B9B3_9ASTR</name>
<evidence type="ECO:0000313" key="2">
    <source>
        <dbReference type="Proteomes" id="UP001151760"/>
    </source>
</evidence>
<comment type="caution">
    <text evidence="1">The sequence shown here is derived from an EMBL/GenBank/DDBJ whole genome shotgun (WGS) entry which is preliminary data.</text>
</comment>